<accession>A0A8J6ATS4</accession>
<dbReference type="AlphaFoldDB" id="A0A8J6ATS4"/>
<evidence type="ECO:0000313" key="1">
    <source>
        <dbReference type="EMBL" id="KAG8523422.1"/>
    </source>
</evidence>
<keyword evidence="1" id="KW-0371">Homeobox</keyword>
<organism evidence="1 2">
    <name type="scientific">Galemys pyrenaicus</name>
    <name type="common">Iberian desman</name>
    <name type="synonym">Pyrenean desman</name>
    <dbReference type="NCBI Taxonomy" id="202257"/>
    <lineage>
        <taxon>Eukaryota</taxon>
        <taxon>Metazoa</taxon>
        <taxon>Chordata</taxon>
        <taxon>Craniata</taxon>
        <taxon>Vertebrata</taxon>
        <taxon>Euteleostomi</taxon>
        <taxon>Mammalia</taxon>
        <taxon>Eutheria</taxon>
        <taxon>Laurasiatheria</taxon>
        <taxon>Eulipotyphla</taxon>
        <taxon>Talpidae</taxon>
        <taxon>Galemys</taxon>
    </lineage>
</organism>
<dbReference type="GO" id="GO:0003677">
    <property type="term" value="F:DNA binding"/>
    <property type="evidence" value="ECO:0007669"/>
    <property type="project" value="UniProtKB-KW"/>
</dbReference>
<comment type="caution">
    <text evidence="1">The sequence shown here is derived from an EMBL/GenBank/DDBJ whole genome shotgun (WGS) entry which is preliminary data.</text>
</comment>
<protein>
    <submittedName>
        <fullName evidence="1">Homeobox protein NANOG</fullName>
    </submittedName>
</protein>
<reference evidence="1" key="1">
    <citation type="journal article" date="2021" name="Evol. Appl.">
        <title>The genome of the Pyrenean desman and the effects of bottlenecks and inbreeding on the genomic landscape of an endangered species.</title>
        <authorList>
            <person name="Escoda L."/>
            <person name="Castresana J."/>
        </authorList>
    </citation>
    <scope>NUCLEOTIDE SEQUENCE</scope>
    <source>
        <strain evidence="1">IBE-C5619</strain>
    </source>
</reference>
<evidence type="ECO:0000313" key="2">
    <source>
        <dbReference type="Proteomes" id="UP000700334"/>
    </source>
</evidence>
<proteinExistence type="predicted"/>
<keyword evidence="2" id="KW-1185">Reference proteome</keyword>
<name>A0A8J6ATS4_GALPY</name>
<feature type="non-terminal residue" evidence="1">
    <location>
        <position position="139"/>
    </location>
</feature>
<dbReference type="Proteomes" id="UP000700334">
    <property type="component" value="Unassembled WGS sequence"/>
</dbReference>
<gene>
    <name evidence="1" type="ORF">J0S82_002287</name>
</gene>
<dbReference type="EMBL" id="JAGFMF010011408">
    <property type="protein sequence ID" value="KAG8523422.1"/>
    <property type="molecule type" value="Genomic_DNA"/>
</dbReference>
<sequence length="139" mass="15337">MKVPQEKHELSINLNFSYKQVAEKQLAKEQHQCDLEALSTSGICLYSSHQGCLGNTPENLPTETTRSAITELGASRPRATNSGATANNWTWGHQFYNCGEESLEPLMQSQPNCHAGDLETSGEKHNIIQQTAKCCSTQQ</sequence>
<keyword evidence="1" id="KW-0238">DNA-binding</keyword>